<sequence length="289" mass="31034">MAIPVLVVVLVLTAIRGVAQVAPASWRKSNITTPLAERVRLAGAALDTAIDRLRIDGYFFTNDATGITGDLYAQMALFDMATNRSKYENALGQYFKVVLQSGVNFSNSGLTHPFISDSLAFGHAAAHAYTAYGKNPTFLQYAVDSWWWGREYTLSKQAVSAGKFPGMNFTLVKICHNASMVGGTFQNTDPQNSLVEGYASGYFLVLSALLAEATADPMYLQAATESSTFIQSQLSNVQKIVQADITADANSSPCSVISDTDPTESGLMFEGLAVLASYTKNISTQNLGS</sequence>
<evidence type="ECO:0008006" key="4">
    <source>
        <dbReference type="Google" id="ProtNLM"/>
    </source>
</evidence>
<dbReference type="Proteomes" id="UP001215598">
    <property type="component" value="Unassembled WGS sequence"/>
</dbReference>
<keyword evidence="1" id="KW-0732">Signal</keyword>
<comment type="caution">
    <text evidence="2">The sequence shown here is derived from an EMBL/GenBank/DDBJ whole genome shotgun (WGS) entry which is preliminary data.</text>
</comment>
<accession>A0AAD7NA62</accession>
<dbReference type="EMBL" id="JARKIB010000063">
    <property type="protein sequence ID" value="KAJ7751129.1"/>
    <property type="molecule type" value="Genomic_DNA"/>
</dbReference>
<feature type="signal peptide" evidence="1">
    <location>
        <begin position="1"/>
        <end position="19"/>
    </location>
</feature>
<gene>
    <name evidence="2" type="ORF">B0H16DRAFT_1548961</name>
</gene>
<evidence type="ECO:0000313" key="3">
    <source>
        <dbReference type="Proteomes" id="UP001215598"/>
    </source>
</evidence>
<evidence type="ECO:0000256" key="1">
    <source>
        <dbReference type="SAM" id="SignalP"/>
    </source>
</evidence>
<keyword evidence="3" id="KW-1185">Reference proteome</keyword>
<organism evidence="2 3">
    <name type="scientific">Mycena metata</name>
    <dbReference type="NCBI Taxonomy" id="1033252"/>
    <lineage>
        <taxon>Eukaryota</taxon>
        <taxon>Fungi</taxon>
        <taxon>Dikarya</taxon>
        <taxon>Basidiomycota</taxon>
        <taxon>Agaricomycotina</taxon>
        <taxon>Agaricomycetes</taxon>
        <taxon>Agaricomycetidae</taxon>
        <taxon>Agaricales</taxon>
        <taxon>Marasmiineae</taxon>
        <taxon>Mycenaceae</taxon>
        <taxon>Mycena</taxon>
    </lineage>
</organism>
<dbReference type="Gene3D" id="1.50.10.20">
    <property type="match status" value="1"/>
</dbReference>
<reference evidence="2" key="1">
    <citation type="submission" date="2023-03" db="EMBL/GenBank/DDBJ databases">
        <title>Massive genome expansion in bonnet fungi (Mycena s.s.) driven by repeated elements and novel gene families across ecological guilds.</title>
        <authorList>
            <consortium name="Lawrence Berkeley National Laboratory"/>
            <person name="Harder C.B."/>
            <person name="Miyauchi S."/>
            <person name="Viragh M."/>
            <person name="Kuo A."/>
            <person name="Thoen E."/>
            <person name="Andreopoulos B."/>
            <person name="Lu D."/>
            <person name="Skrede I."/>
            <person name="Drula E."/>
            <person name="Henrissat B."/>
            <person name="Morin E."/>
            <person name="Kohler A."/>
            <person name="Barry K."/>
            <person name="LaButti K."/>
            <person name="Morin E."/>
            <person name="Salamov A."/>
            <person name="Lipzen A."/>
            <person name="Mereny Z."/>
            <person name="Hegedus B."/>
            <person name="Baldrian P."/>
            <person name="Stursova M."/>
            <person name="Weitz H."/>
            <person name="Taylor A."/>
            <person name="Grigoriev I.V."/>
            <person name="Nagy L.G."/>
            <person name="Martin F."/>
            <person name="Kauserud H."/>
        </authorList>
    </citation>
    <scope>NUCLEOTIDE SEQUENCE</scope>
    <source>
        <strain evidence="2">CBHHK182m</strain>
    </source>
</reference>
<proteinExistence type="predicted"/>
<feature type="chain" id="PRO_5041992660" description="Glycoside hydrolase family 76 protein" evidence="1">
    <location>
        <begin position="20"/>
        <end position="289"/>
    </location>
</feature>
<name>A0AAD7NA62_9AGAR</name>
<protein>
    <recommendedName>
        <fullName evidence="4">Glycoside hydrolase family 76 protein</fullName>
    </recommendedName>
</protein>
<dbReference type="AlphaFoldDB" id="A0AAD7NA62"/>
<evidence type="ECO:0000313" key="2">
    <source>
        <dbReference type="EMBL" id="KAJ7751129.1"/>
    </source>
</evidence>